<dbReference type="GO" id="GO:0016199">
    <property type="term" value="P:axon midline choice point recognition"/>
    <property type="evidence" value="ECO:0007669"/>
    <property type="project" value="UniProtKB-ARBA"/>
</dbReference>
<dbReference type="CDD" id="cd00176">
    <property type="entry name" value="SPEC"/>
    <property type="match status" value="6"/>
</dbReference>
<dbReference type="FunFam" id="1.20.58.60:FF:000007">
    <property type="entry name" value="Spectrin alpha chain non-erythrocytic 1"/>
    <property type="match status" value="1"/>
</dbReference>
<gene>
    <name evidence="12" type="ORF">DSTB1V02_LOCUS13333</name>
</gene>
<dbReference type="SMART" id="SM00233">
    <property type="entry name" value="PH"/>
    <property type="match status" value="1"/>
</dbReference>
<dbReference type="GO" id="GO:0005543">
    <property type="term" value="F:phospholipid binding"/>
    <property type="evidence" value="ECO:0007669"/>
    <property type="project" value="InterPro"/>
</dbReference>
<reference evidence="12" key="1">
    <citation type="submission" date="2020-11" db="EMBL/GenBank/DDBJ databases">
        <authorList>
            <person name="Tran Van P."/>
        </authorList>
    </citation>
    <scope>NUCLEOTIDE SEQUENCE</scope>
</reference>
<dbReference type="SUPFAM" id="SSF46966">
    <property type="entry name" value="Spectrin repeat"/>
    <property type="match status" value="9"/>
</dbReference>
<sequence length="1589" mass="182860">LGWGRVCVEAENAEKLDEWVKKVSFHAKPPPRMQLLSYDSQKIKDLENEAKRLMQKYPDTSVPIRQKLSELQETWRALTQKCQACKRQLAAAYTLQKFKAELKDLEKWVENTQDKMSSGGVPVSQVEAESMLELHQERKAEIDGRQETFKALKDFGHHLIQQNHWAKDEVEEAVGHLEEMRRSLSASWEEQKHFLLQALQSKAFFHHADEADEWLADKEAFLNNDDLGDSMAAVETLIRKHRAFEKTLHQPNGTKVDQLEKFAMELVAGKHYDSQAIQQRLGAVCRRRDRLKENSMIRSRKLAESQQLQQFLRNIYEVVNWIAEKMQVACDESYRDPMNLQSKIQKHQAFEAEILANKGRVNAVNQEGEQLIGNGHFAAMDIRQRLDELEQLWRGLLDASREKKERLQDAYKALAFNQTLDDLDAWMDEIEGHLQSEDHGHDMTSVQNLLKKHQQLESDIHAHADNVEQVKDTSVAFRNNQHFMKDEIDERVRAVIKRYESLHEPLQIRRDNLEDAQLLYQFFRDVEDELVWISEKEPVAQSEDLGASLSAVQTLTKKHQALETEIQSHEPMVNLVSTKGQQMMKSGHFASSQIDTKVRNLAARMAQLKDATSVRRLRLQDALESQQFLTEASEADAWLKEKRQFLGTGDVGKDEDSVQVHQKKLENLVRDLDGFNTTIGKLAKLAQKLVDRGHFASSRIQEKQKTVEQEYKDLQMLAEERQMQLSDSRKFFRFVREVDEVAEWINDQMAVAASEDYGRDVEHIEVLIQKFESFMNVLSTSEDRLLCIKNNGLTLVSENHPRRDRIKAKIGELEQLWDDLKELATARQEALIGAKQVHVFDRTADETVAWIQEKETVLTSEDYGHDLESIQTLVRKHQGFERDLAAVKEQVEAVVKEAQRLASLFPDAREHVGVKHEETVEAWNELLEKSALRKDKLQQAEQLQAYFDEYRELMAWTSEMIAKVTAPELGKDVKAAEAIISRHNEYKAEIDARIDAFAKFASKGQKIISQGHFMSDEIQEKISVLEQRKTTLLDTWELRNGIYIRHLDTQKFLTECAQLENWLSSRQAILEDNTMGESIPQVEDLIRTHEDFEKTVEAQAERFNALSRLTALEEEFQKQKKTEEEARKAEAERKEQDRIRALKNKEVERITTERRREDERRRTQEIRLTKDELDRMKVNGELLPGQELTPEGSPRGSGREPSPLKKMGSQTSLLGLSNVKRAESMRVGLEQTKKTKRTPSFTTRRRTQSFRKQQLKNKLENMQNLPPVEVEGFLDRKQELQSGGKRATIRSWKTYYTVLCGQLLCFFKDQDDFLESKAASSPLSIYNAKCEKAEDYTKKKNVFRLQNSDGAEYLFTAENADKLDEWVKKVSFHATLPPRMQLLSYDSQKDEELGGGGDERPPIPPKGQRPSISSDEGHSPSQSVTSQEEKVSSRVRVPEYNGLGSPSKHVRSSNRSSDEYTNSSHDRESPQDVPSVPSGAPPPLPQKPPPSRSRQMQIQPRPSEDWSDPSNHSYQGRVEPPVLRHPTGKQVTSRYHSLPANSNPPPPHGYASTLERVDSGSESEFQLPHRKDKRSSVLKGLFRKKSTHL</sequence>
<keyword evidence="4" id="KW-0963">Cytoplasm</keyword>
<keyword evidence="13" id="KW-1185">Reference proteome</keyword>
<evidence type="ECO:0000313" key="12">
    <source>
        <dbReference type="EMBL" id="CAD7253585.1"/>
    </source>
</evidence>
<dbReference type="OrthoDB" id="9942256at2759"/>
<keyword evidence="5" id="KW-0597">Phosphoprotein</keyword>
<dbReference type="GO" id="GO:0051693">
    <property type="term" value="P:actin filament capping"/>
    <property type="evidence" value="ECO:0007669"/>
    <property type="project" value="UniProtKB-KW"/>
</dbReference>
<name>A0A7R9AGH0_9CRUS</name>
<evidence type="ECO:0000256" key="2">
    <source>
        <dbReference type="ARBA" id="ARBA00006826"/>
    </source>
</evidence>
<protein>
    <recommendedName>
        <fullName evidence="11">PH domain-containing protein</fullName>
    </recommendedName>
</protein>
<keyword evidence="9" id="KW-0175">Coiled coil</keyword>
<dbReference type="Proteomes" id="UP000677054">
    <property type="component" value="Unassembled WGS sequence"/>
</dbReference>
<dbReference type="FunFam" id="1.20.58.60:FF:000135">
    <property type="entry name" value="Spectrin beta chain, non-erythrocytic"/>
    <property type="match status" value="1"/>
</dbReference>
<dbReference type="InterPro" id="IPR001849">
    <property type="entry name" value="PH_domain"/>
</dbReference>
<dbReference type="Gene3D" id="1.20.58.60">
    <property type="match status" value="9"/>
</dbReference>
<dbReference type="FunFam" id="1.20.58.60:FF:000011">
    <property type="entry name" value="Spectrin beta chain"/>
    <property type="match status" value="1"/>
</dbReference>
<dbReference type="InterPro" id="IPR001605">
    <property type="entry name" value="PH_dom-spectrin-type"/>
</dbReference>
<dbReference type="PRINTS" id="PR00683">
    <property type="entry name" value="SPECTRINPH"/>
</dbReference>
<keyword evidence="6" id="KW-0677">Repeat</keyword>
<feature type="non-terminal residue" evidence="12">
    <location>
        <position position="1"/>
    </location>
</feature>
<dbReference type="FunFam" id="1.20.58.60:FF:000017">
    <property type="entry name" value="Spectrin alpha chain, non-erythrocytic 1"/>
    <property type="match status" value="1"/>
</dbReference>
<dbReference type="PANTHER" id="PTHR11915">
    <property type="entry name" value="SPECTRIN/FILAMIN RELATED CYTOSKELETAL PROTEIN"/>
    <property type="match status" value="1"/>
</dbReference>
<evidence type="ECO:0000256" key="3">
    <source>
        <dbReference type="ARBA" id="ARBA00022467"/>
    </source>
</evidence>
<dbReference type="FunFam" id="1.20.58.60:FF:000020">
    <property type="entry name" value="Spectrin alpha chain, non-erythrocytic 1"/>
    <property type="match status" value="1"/>
</dbReference>
<evidence type="ECO:0000256" key="1">
    <source>
        <dbReference type="ARBA" id="ARBA00004245"/>
    </source>
</evidence>
<evidence type="ECO:0000259" key="11">
    <source>
        <dbReference type="PROSITE" id="PS50003"/>
    </source>
</evidence>
<feature type="compositionally biased region" description="Basic and acidic residues" evidence="10">
    <location>
        <begin position="1153"/>
        <end position="1178"/>
    </location>
</feature>
<dbReference type="InterPro" id="IPR041681">
    <property type="entry name" value="PH_9"/>
</dbReference>
<dbReference type="PROSITE" id="PS50003">
    <property type="entry name" value="PH_DOMAIN"/>
    <property type="match status" value="1"/>
</dbReference>
<dbReference type="Pfam" id="PF15410">
    <property type="entry name" value="PH_9"/>
    <property type="match status" value="1"/>
</dbReference>
<dbReference type="EMBL" id="CAJPEV010006151">
    <property type="protein sequence ID" value="CAG0903884.1"/>
    <property type="molecule type" value="Genomic_DNA"/>
</dbReference>
<feature type="compositionally biased region" description="Polar residues" evidence="10">
    <location>
        <begin position="1529"/>
        <end position="1541"/>
    </location>
</feature>
<feature type="domain" description="PH" evidence="11">
    <location>
        <begin position="1267"/>
        <end position="1375"/>
    </location>
</feature>
<dbReference type="GO" id="GO:0045169">
    <property type="term" value="C:fusome"/>
    <property type="evidence" value="ECO:0007669"/>
    <property type="project" value="UniProtKB-ARBA"/>
</dbReference>
<evidence type="ECO:0000256" key="7">
    <source>
        <dbReference type="ARBA" id="ARBA00023203"/>
    </source>
</evidence>
<dbReference type="FunFam" id="2.30.29.30:FF:000024">
    <property type="entry name" value="Spectrin beta chain"/>
    <property type="match status" value="1"/>
</dbReference>
<keyword evidence="8" id="KW-0206">Cytoskeleton</keyword>
<dbReference type="Gene3D" id="2.30.29.30">
    <property type="entry name" value="Pleckstrin-homology domain (PH domain)/Phosphotyrosine-binding domain (PTB)"/>
    <property type="match status" value="1"/>
</dbReference>
<dbReference type="GO" id="GO:0048790">
    <property type="term" value="P:maintenance of presynaptic active zone structure"/>
    <property type="evidence" value="ECO:0007669"/>
    <property type="project" value="UniProtKB-ARBA"/>
</dbReference>
<evidence type="ECO:0000256" key="6">
    <source>
        <dbReference type="ARBA" id="ARBA00022737"/>
    </source>
</evidence>
<feature type="compositionally biased region" description="Pro residues" evidence="10">
    <location>
        <begin position="1479"/>
        <end position="1491"/>
    </location>
</feature>
<feature type="region of interest" description="Disordered" evidence="10">
    <location>
        <begin position="1153"/>
        <end position="1217"/>
    </location>
</feature>
<dbReference type="GO" id="GO:0005856">
    <property type="term" value="C:cytoskeleton"/>
    <property type="evidence" value="ECO:0007669"/>
    <property type="project" value="UniProtKB-SubCell"/>
</dbReference>
<dbReference type="GO" id="GO:0007026">
    <property type="term" value="P:negative regulation of microtubule depolymerization"/>
    <property type="evidence" value="ECO:0007669"/>
    <property type="project" value="UniProtKB-ARBA"/>
</dbReference>
<feature type="coiled-coil region" evidence="9">
    <location>
        <begin position="446"/>
        <end position="473"/>
    </location>
</feature>
<dbReference type="GO" id="GO:0008017">
    <property type="term" value="F:microtubule binding"/>
    <property type="evidence" value="ECO:0007669"/>
    <property type="project" value="UniProtKB-ARBA"/>
</dbReference>
<evidence type="ECO:0000256" key="4">
    <source>
        <dbReference type="ARBA" id="ARBA00022490"/>
    </source>
</evidence>
<feature type="compositionally biased region" description="Polar residues" evidence="10">
    <location>
        <begin position="1453"/>
        <end position="1463"/>
    </location>
</feature>
<dbReference type="Pfam" id="PF00435">
    <property type="entry name" value="Spectrin"/>
    <property type="match status" value="10"/>
</dbReference>
<keyword evidence="3" id="KW-0117">Actin capping</keyword>
<dbReference type="InterPro" id="IPR018159">
    <property type="entry name" value="Spectrin/alpha-actinin"/>
</dbReference>
<evidence type="ECO:0000313" key="13">
    <source>
        <dbReference type="Proteomes" id="UP000677054"/>
    </source>
</evidence>
<dbReference type="EMBL" id="LR905668">
    <property type="protein sequence ID" value="CAD7253585.1"/>
    <property type="molecule type" value="Genomic_DNA"/>
</dbReference>
<proteinExistence type="inferred from homology"/>
<dbReference type="GO" id="GO:0031594">
    <property type="term" value="C:neuromuscular junction"/>
    <property type="evidence" value="ECO:0007669"/>
    <property type="project" value="UniProtKB-ARBA"/>
</dbReference>
<dbReference type="SUPFAM" id="SSF50729">
    <property type="entry name" value="PH domain-like"/>
    <property type="match status" value="1"/>
</dbReference>
<feature type="compositionally biased region" description="Basic and acidic residues" evidence="10">
    <location>
        <begin position="1387"/>
        <end position="1401"/>
    </location>
</feature>
<evidence type="ECO:0000256" key="8">
    <source>
        <dbReference type="ARBA" id="ARBA00023212"/>
    </source>
</evidence>
<comment type="subcellular location">
    <subcellularLocation>
        <location evidence="1">Cytoplasm</location>
        <location evidence="1">Cytoskeleton</location>
    </subcellularLocation>
</comment>
<dbReference type="CDD" id="cd10571">
    <property type="entry name" value="PH_beta_spectrin"/>
    <property type="match status" value="1"/>
</dbReference>
<evidence type="ECO:0000256" key="10">
    <source>
        <dbReference type="SAM" id="MobiDB-lite"/>
    </source>
</evidence>
<organism evidence="12">
    <name type="scientific">Darwinula stevensoni</name>
    <dbReference type="NCBI Taxonomy" id="69355"/>
    <lineage>
        <taxon>Eukaryota</taxon>
        <taxon>Metazoa</taxon>
        <taxon>Ecdysozoa</taxon>
        <taxon>Arthropoda</taxon>
        <taxon>Crustacea</taxon>
        <taxon>Oligostraca</taxon>
        <taxon>Ostracoda</taxon>
        <taxon>Podocopa</taxon>
        <taxon>Podocopida</taxon>
        <taxon>Darwinulocopina</taxon>
        <taxon>Darwinuloidea</taxon>
        <taxon>Darwinulidae</taxon>
        <taxon>Darwinula</taxon>
    </lineage>
</organism>
<accession>A0A7R9AGH0</accession>
<keyword evidence="7" id="KW-0009">Actin-binding</keyword>
<feature type="compositionally biased region" description="Polar residues" evidence="10">
    <location>
        <begin position="1410"/>
        <end position="1426"/>
    </location>
</feature>
<dbReference type="FunFam" id="1.20.58.60:FF:000013">
    <property type="entry name" value="Spectrin alpha chain, non-erythrocytic 1"/>
    <property type="match status" value="1"/>
</dbReference>
<dbReference type="InterPro" id="IPR011993">
    <property type="entry name" value="PH-like_dom_sf"/>
</dbReference>
<feature type="region of interest" description="Disordered" evidence="10">
    <location>
        <begin position="1232"/>
        <end position="1251"/>
    </location>
</feature>
<dbReference type="GO" id="GO:0045170">
    <property type="term" value="C:spectrosome"/>
    <property type="evidence" value="ECO:0007669"/>
    <property type="project" value="UniProtKB-ARBA"/>
</dbReference>
<comment type="similarity">
    <text evidence="2">Belongs to the spectrin family.</text>
</comment>
<evidence type="ECO:0000256" key="5">
    <source>
        <dbReference type="ARBA" id="ARBA00022553"/>
    </source>
</evidence>
<dbReference type="InterPro" id="IPR002017">
    <property type="entry name" value="Spectrin_repeat"/>
</dbReference>
<dbReference type="SMART" id="SM00150">
    <property type="entry name" value="SPEC"/>
    <property type="match status" value="11"/>
</dbReference>
<dbReference type="GO" id="GO:0016328">
    <property type="term" value="C:lateral plasma membrane"/>
    <property type="evidence" value="ECO:0007669"/>
    <property type="project" value="UniProtKB-ARBA"/>
</dbReference>
<dbReference type="GO" id="GO:0003779">
    <property type="term" value="F:actin binding"/>
    <property type="evidence" value="ECO:0007669"/>
    <property type="project" value="UniProtKB-KW"/>
</dbReference>
<evidence type="ECO:0000256" key="9">
    <source>
        <dbReference type="SAM" id="Coils"/>
    </source>
</evidence>
<dbReference type="GO" id="GO:0042062">
    <property type="term" value="P:long-term strengthening of neuromuscular junction"/>
    <property type="evidence" value="ECO:0007669"/>
    <property type="project" value="UniProtKB-ARBA"/>
</dbReference>
<feature type="region of interest" description="Disordered" evidence="10">
    <location>
        <begin position="1381"/>
        <end position="1589"/>
    </location>
</feature>
<dbReference type="FunFam" id="1.20.58.60:FF:000019">
    <property type="entry name" value="Spectrin beta chain"/>
    <property type="match status" value="1"/>
</dbReference>
<feature type="region of interest" description="Disordered" evidence="10">
    <location>
        <begin position="1117"/>
        <end position="1137"/>
    </location>
</feature>